<evidence type="ECO:0000313" key="5">
    <source>
        <dbReference type="Proteomes" id="UP000284656"/>
    </source>
</evidence>
<comment type="caution">
    <text evidence="4">The sequence shown here is derived from an EMBL/GenBank/DDBJ whole genome shotgun (WGS) entry which is preliminary data.</text>
</comment>
<dbReference type="InterPro" id="IPR004360">
    <property type="entry name" value="Glyas_Fos-R_dOase_dom"/>
</dbReference>
<dbReference type="EMBL" id="MOAY01000063">
    <property type="protein sequence ID" value="ROM40172.1"/>
    <property type="molecule type" value="Genomic_DNA"/>
</dbReference>
<dbReference type="NCBIfam" id="NF042435">
    <property type="entry name" value="DhshikDhtase_QuiC"/>
    <property type="match status" value="1"/>
</dbReference>
<dbReference type="UniPathway" id="UPA00088"/>
<dbReference type="InterPro" id="IPR041735">
    <property type="entry name" value="4OHPhenylPyrv_dOase_C"/>
</dbReference>
<feature type="domain" description="VOC" evidence="3">
    <location>
        <begin position="295"/>
        <end position="414"/>
    </location>
</feature>
<dbReference type="GO" id="GO:0046565">
    <property type="term" value="F:3-dehydroshikimate dehydratase activity"/>
    <property type="evidence" value="ECO:0007669"/>
    <property type="project" value="UniProtKB-UniRule"/>
</dbReference>
<dbReference type="PANTHER" id="PTHR12110:SF21">
    <property type="entry name" value="XYLOSE ISOMERASE-LIKE TIM BARREL DOMAIN-CONTAINING PROTEIN"/>
    <property type="match status" value="1"/>
</dbReference>
<dbReference type="AlphaFoldDB" id="A0A423EU73"/>
<dbReference type="Gene3D" id="3.10.180.10">
    <property type="entry name" value="2,3-Dihydroxybiphenyl 1,2-Dioxygenase, domain 1"/>
    <property type="match status" value="2"/>
</dbReference>
<evidence type="ECO:0000313" key="4">
    <source>
        <dbReference type="EMBL" id="ROM40172.1"/>
    </source>
</evidence>
<dbReference type="Proteomes" id="UP000284656">
    <property type="component" value="Unassembled WGS sequence"/>
</dbReference>
<name>A0A423EU73_9PSED</name>
<dbReference type="SUPFAM" id="SSF54593">
    <property type="entry name" value="Glyoxalase/Bleomycin resistance protein/Dihydroxybiphenyl dioxygenase"/>
    <property type="match status" value="1"/>
</dbReference>
<keyword evidence="1 2" id="KW-0479">Metal-binding</keyword>
<dbReference type="Pfam" id="PF14696">
    <property type="entry name" value="Glyoxalase_5"/>
    <property type="match status" value="1"/>
</dbReference>
<dbReference type="InterPro" id="IPR013022">
    <property type="entry name" value="Xyl_isomerase-like_TIM-brl"/>
</dbReference>
<reference evidence="4 5" key="1">
    <citation type="submission" date="2016-10" db="EMBL/GenBank/DDBJ databases">
        <title>Comparative genome analysis of multiple Pseudomonas spp. focuses on biocontrol and plant growth promoting traits.</title>
        <authorList>
            <person name="Tao X.-Y."/>
            <person name="Taylor C.G."/>
        </authorList>
    </citation>
    <scope>NUCLEOTIDE SEQUENCE [LARGE SCALE GENOMIC DNA]</scope>
    <source>
        <strain evidence="4 5">29G9</strain>
    </source>
</reference>
<feature type="binding site" evidence="2">
    <location>
        <position position="441"/>
    </location>
    <ligand>
        <name>Mg(2+)</name>
        <dbReference type="ChEBI" id="CHEBI:18420"/>
    </ligand>
</feature>
<dbReference type="InterPro" id="IPR029068">
    <property type="entry name" value="Glyas_Bleomycin-R_OHBP_Dase"/>
</dbReference>
<feature type="binding site" evidence="2">
    <location>
        <position position="134"/>
    </location>
    <ligand>
        <name>a divalent metal cation</name>
        <dbReference type="ChEBI" id="CHEBI:60240"/>
        <note>catalytic</note>
    </ligand>
</feature>
<dbReference type="InterPro" id="IPR043700">
    <property type="entry name" value="DSD"/>
</dbReference>
<dbReference type="InterPro" id="IPR036237">
    <property type="entry name" value="Xyl_isomerase-like_sf"/>
</dbReference>
<evidence type="ECO:0000256" key="2">
    <source>
        <dbReference type="HAMAP-Rule" id="MF_02238"/>
    </source>
</evidence>
<feature type="binding site" evidence="2">
    <location>
        <position position="191"/>
    </location>
    <ligand>
        <name>a divalent metal cation</name>
        <dbReference type="ChEBI" id="CHEBI:60240"/>
        <note>catalytic</note>
    </ligand>
</feature>
<proteinExistence type="inferred from homology"/>
<dbReference type="Pfam" id="PF00903">
    <property type="entry name" value="Glyoxalase"/>
    <property type="match status" value="1"/>
</dbReference>
<gene>
    <name evidence="4" type="ORF">BK648_19460</name>
</gene>
<keyword evidence="4" id="KW-0223">Dioxygenase</keyword>
<dbReference type="InterPro" id="IPR050312">
    <property type="entry name" value="IolE/XylAMocC-like"/>
</dbReference>
<dbReference type="HAMAP" id="MF_02238">
    <property type="entry name" value="DSD"/>
    <property type="match status" value="1"/>
</dbReference>
<dbReference type="InterPro" id="IPR041736">
    <property type="entry name" value="4OHPhenylPyrv_dOase_N"/>
</dbReference>
<dbReference type="PROSITE" id="PS51819">
    <property type="entry name" value="VOC"/>
    <property type="match status" value="2"/>
</dbReference>
<dbReference type="InterPro" id="IPR037523">
    <property type="entry name" value="VOC_core"/>
</dbReference>
<comment type="cofactor">
    <cofactor evidence="2">
        <name>a divalent metal cation</name>
        <dbReference type="ChEBI" id="CHEBI:60240"/>
    </cofactor>
</comment>
<dbReference type="SUPFAM" id="SSF51658">
    <property type="entry name" value="Xylose isomerase-like"/>
    <property type="match status" value="1"/>
</dbReference>
<dbReference type="CDD" id="cd07250">
    <property type="entry name" value="HPPD_C_like"/>
    <property type="match status" value="1"/>
</dbReference>
<comment type="function">
    <text evidence="2">Catalyzes the conversion of 3-dehydroshikimate to protocatechuate (3,4-dihydroxybenzoate), a common intermediate of quinate and shikimate degradation pathways.</text>
</comment>
<keyword evidence="2" id="KW-0456">Lyase</keyword>
<feature type="binding site" evidence="2">
    <location>
        <position position="519"/>
    </location>
    <ligand>
        <name>Mg(2+)</name>
        <dbReference type="ChEBI" id="CHEBI:18420"/>
    </ligand>
</feature>
<dbReference type="PANTHER" id="PTHR12110">
    <property type="entry name" value="HYDROXYPYRUVATE ISOMERASE"/>
    <property type="match status" value="1"/>
</dbReference>
<organism evidence="4 5">
    <name type="scientific">Pseudomonas poae</name>
    <dbReference type="NCBI Taxonomy" id="200451"/>
    <lineage>
        <taxon>Bacteria</taxon>
        <taxon>Pseudomonadati</taxon>
        <taxon>Pseudomonadota</taxon>
        <taxon>Gammaproteobacteria</taxon>
        <taxon>Pseudomonadales</taxon>
        <taxon>Pseudomonadaceae</taxon>
        <taxon>Pseudomonas</taxon>
    </lineage>
</organism>
<accession>A0A423EU73</accession>
<feature type="domain" description="VOC" evidence="3">
    <location>
        <begin position="438"/>
        <end position="588"/>
    </location>
</feature>
<dbReference type="CDD" id="cd08342">
    <property type="entry name" value="HPPD_N_like"/>
    <property type="match status" value="1"/>
</dbReference>
<keyword evidence="4" id="KW-0670">Pyruvate</keyword>
<keyword evidence="4" id="KW-0560">Oxidoreductase</keyword>
<feature type="binding site" evidence="2">
    <location>
        <position position="597"/>
    </location>
    <ligand>
        <name>Mg(2+)</name>
        <dbReference type="ChEBI" id="CHEBI:18420"/>
    </ligand>
</feature>
<dbReference type="GO" id="GO:0051213">
    <property type="term" value="F:dioxygenase activity"/>
    <property type="evidence" value="ECO:0007669"/>
    <property type="project" value="UniProtKB-KW"/>
</dbReference>
<evidence type="ECO:0000256" key="1">
    <source>
        <dbReference type="ARBA" id="ARBA00022723"/>
    </source>
</evidence>
<dbReference type="GO" id="GO:0046872">
    <property type="term" value="F:metal ion binding"/>
    <property type="evidence" value="ECO:0007669"/>
    <property type="project" value="UniProtKB-UniRule"/>
</dbReference>
<comment type="catalytic activity">
    <reaction evidence="2">
        <text>3-dehydroshikimate = 3,4-dihydroxybenzoate + H2O</text>
        <dbReference type="Rhea" id="RHEA:24848"/>
        <dbReference type="ChEBI" id="CHEBI:15377"/>
        <dbReference type="ChEBI" id="CHEBI:16630"/>
        <dbReference type="ChEBI" id="CHEBI:36241"/>
        <dbReference type="EC" id="4.2.1.118"/>
    </reaction>
</comment>
<dbReference type="InterPro" id="IPR050009">
    <property type="entry name" value="QuiC"/>
</dbReference>
<comment type="pathway">
    <text evidence="2">Aromatic compound metabolism; 3,4-dihydroxybenzoate biosynthesis.</text>
</comment>
<dbReference type="GO" id="GO:0046279">
    <property type="term" value="P:3,4-dihydroxybenzoate biosynthetic process"/>
    <property type="evidence" value="ECO:0007669"/>
    <property type="project" value="UniProtKB-UniRule"/>
</dbReference>
<comment type="similarity">
    <text evidence="2">Belongs to the bacterial two-domain DSD family.</text>
</comment>
<evidence type="ECO:0000259" key="3">
    <source>
        <dbReference type="PROSITE" id="PS51819"/>
    </source>
</evidence>
<sequence length="633" mass="70035">MQRSIATVSLSGTLPEKLEAIAAAGFDGVEIFENDLLYYDGSPREVRQMCADLGIAITLFQPFRDFEGCRRDRLARNLERAERKFDLMQELGTDLVLVCSNASADCVGDERILLDDLSLLAEHAGRRGLRIGYEALAWGKHVNTWQQVWNLVRQVDHPSLGVLLDSFHTLSLKGDPSAIAQIPSDKIFFVQMADAPILAMDVLEWSRHFRCFPGQGEFDLPGFLAPIIQSGYTGPLSLEIFNDGFRAAPTRANAADGLRSLLYLEEKTRERLQQQAPAQPVDILFDTPAASEYGGVEFLEFAVDENLGARLTQWLERLGFVKAGQHRSKSVSLLRQGDINLILNCEPYSFAHNFFEAHGPSLCATAIRVKDSAKALARAVAYKGQPYRGLVGPNELELGAVRAPDGSLIYLVDPSEGDLYDTDFNLQSATLSGGGLLRIDHMAMALPADSLDSWVLFYKSLLDFEADDEVVLPDPYGLVKSRALRSRCSSIRLPLNISENRNTAISHALSSYRGSGVHHIAFDCADIFAEVSRAKAAGVPLLDIPLNYYDDLAARFDFDDEFLSELAYYNVLYDRDAQGGELFHVYTEAFEGRFFFEIIQRKNGYAGYGAANVAVRLAAMAKSRSGAARQARL</sequence>
<feature type="binding site" evidence="2">
    <location>
        <position position="165"/>
    </location>
    <ligand>
        <name>a divalent metal cation</name>
        <dbReference type="ChEBI" id="CHEBI:60240"/>
        <note>catalytic</note>
    </ligand>
</feature>
<protein>
    <recommendedName>
        <fullName evidence="2">3-dehydroshikimate dehydratase</fullName>
        <shortName evidence="2">DSD</shortName>
        <ecNumber evidence="2">4.2.1.118</ecNumber>
    </recommendedName>
</protein>
<feature type="binding site" evidence="2">
    <location>
        <position position="239"/>
    </location>
    <ligand>
        <name>a divalent metal cation</name>
        <dbReference type="ChEBI" id="CHEBI:60240"/>
        <note>catalytic</note>
    </ligand>
</feature>
<dbReference type="EC" id="4.2.1.118" evidence="2"/>
<dbReference type="Pfam" id="PF01261">
    <property type="entry name" value="AP_endonuc_2"/>
    <property type="match status" value="1"/>
</dbReference>
<dbReference type="RefSeq" id="WP_123717458.1">
    <property type="nucleotide sequence ID" value="NZ_MOAY01000063.1"/>
</dbReference>
<dbReference type="Gene3D" id="3.20.20.150">
    <property type="entry name" value="Divalent-metal-dependent TIM barrel enzymes"/>
    <property type="match status" value="1"/>
</dbReference>